<keyword evidence="2" id="KW-1185">Reference proteome</keyword>
<organism evidence="1 2">
    <name type="scientific">Hyella patelloides LEGE 07179</name>
    <dbReference type="NCBI Taxonomy" id="945734"/>
    <lineage>
        <taxon>Bacteria</taxon>
        <taxon>Bacillati</taxon>
        <taxon>Cyanobacteriota</taxon>
        <taxon>Cyanophyceae</taxon>
        <taxon>Pleurocapsales</taxon>
        <taxon>Hyellaceae</taxon>
        <taxon>Hyella</taxon>
    </lineage>
</organism>
<evidence type="ECO:0000313" key="1">
    <source>
        <dbReference type="EMBL" id="VEP17312.1"/>
    </source>
</evidence>
<protein>
    <submittedName>
        <fullName evidence="1">Uncharacterized protein</fullName>
    </submittedName>
</protein>
<dbReference type="AlphaFoldDB" id="A0A563W0S5"/>
<reference evidence="1 2" key="1">
    <citation type="submission" date="2019-01" db="EMBL/GenBank/DDBJ databases">
        <authorList>
            <person name="Brito A."/>
        </authorList>
    </citation>
    <scope>NUCLEOTIDE SEQUENCE [LARGE SCALE GENOMIC DNA]</scope>
    <source>
        <strain evidence="1">1</strain>
    </source>
</reference>
<dbReference type="RefSeq" id="WP_144866999.1">
    <property type="nucleotide sequence ID" value="NZ_LR213818.1"/>
</dbReference>
<dbReference type="Proteomes" id="UP000320055">
    <property type="component" value="Unassembled WGS sequence"/>
</dbReference>
<sequence>MDELKAALELATEEELQQITQILFQPRFNPLDYWQNPQPLEIQSQNWDAWINSLDRRFRYLAADGFTVLRGNTNELPYRKILIQVCLYLKIPYSQQMSTTDIEAEIFLNLVSNAWKKLPLTEQKSLQAKISNALAEKQPPTPLPLHIQHNPVKILMTGGSLIAVNSILKKWLLKHIAQQLAIHFARYQAAKTALVKGGTLTLLQSKFALNAAKKGMTTTVARYGATKTVLSLMGSVMWAWLIADLGWRAIATNYSRIVPIIFTLAQIRLTRGDYCFAN</sequence>
<accession>A0A563W0S5</accession>
<gene>
    <name evidence="1" type="ORF">H1P_590004</name>
</gene>
<dbReference type="OrthoDB" id="481313at2"/>
<evidence type="ECO:0000313" key="2">
    <source>
        <dbReference type="Proteomes" id="UP000320055"/>
    </source>
</evidence>
<proteinExistence type="predicted"/>
<dbReference type="EMBL" id="CAACVJ010000545">
    <property type="protein sequence ID" value="VEP17312.1"/>
    <property type="molecule type" value="Genomic_DNA"/>
</dbReference>
<dbReference type="PANTHER" id="PTHR37203">
    <property type="match status" value="1"/>
</dbReference>
<name>A0A563W0S5_9CYAN</name>
<dbReference type="PANTHER" id="PTHR37203:SF3">
    <property type="entry name" value="SLR0975 PROTEIN"/>
    <property type="match status" value="1"/>
</dbReference>